<reference evidence="4" key="1">
    <citation type="submission" date="2018-05" db="EMBL/GenBank/DDBJ databases">
        <authorList>
            <person name="Lanie J.A."/>
            <person name="Ng W.-L."/>
            <person name="Kazmierczak K.M."/>
            <person name="Andrzejewski T.M."/>
            <person name="Davidsen T.M."/>
            <person name="Wayne K.J."/>
            <person name="Tettelin H."/>
            <person name="Glass J.I."/>
            <person name="Rusch D."/>
            <person name="Podicherti R."/>
            <person name="Tsui H.-C.T."/>
            <person name="Winkler M.E."/>
        </authorList>
    </citation>
    <scope>NUCLEOTIDE SEQUENCE</scope>
</reference>
<dbReference type="Gene3D" id="2.40.50.100">
    <property type="match status" value="1"/>
</dbReference>
<sequence>MLNTLKKKKVWIPLLILILAITGYFTTVANSDKDIYVDAELVELRDIVHKVNASGKIQPEEEVQITSTITGWITEITVMEGDTVEPGQHLISIDEKQIRPRYNNALSQVKSSEANLWKVKSQMDRTKSLFSQNLISKQELEQIEASYQIALSQSEQSNANLLSAEDELSKTRLTAPKYGIVTSITKEEGEMAVGGMFNPGVLMTVADLSRMEVEVDVNENDVVNIEVGDTSEIEIDAYPDTVFYGVISEIAHTAQSLNMGGQQQVTNFKVKVKMLSVPDKIRPGMSSTVNIISETIRNALSIPIQSLTSRPENYSEINANEKDPKKNRWGNNDEKDDEKDENFLTKKNPIDVVFVLEDEFDGETAPEGKKYALVRPIDVDISGENHYAVKSGVSENEMIVTGGYRILSKELNHGMLVSVKSDPRKDDGDKDRNRSGIRIKIGN</sequence>
<dbReference type="Pfam" id="PF25990">
    <property type="entry name" value="Beta-barrel_YknX"/>
    <property type="match status" value="1"/>
</dbReference>
<proteinExistence type="predicted"/>
<evidence type="ECO:0000259" key="2">
    <source>
        <dbReference type="Pfam" id="PF25917"/>
    </source>
</evidence>
<dbReference type="GO" id="GO:0015562">
    <property type="term" value="F:efflux transmembrane transporter activity"/>
    <property type="evidence" value="ECO:0007669"/>
    <property type="project" value="TreeGrafter"/>
</dbReference>
<dbReference type="SUPFAM" id="SSF111369">
    <property type="entry name" value="HlyD-like secretion proteins"/>
    <property type="match status" value="1"/>
</dbReference>
<dbReference type="GO" id="GO:1990281">
    <property type="term" value="C:efflux pump complex"/>
    <property type="evidence" value="ECO:0007669"/>
    <property type="project" value="TreeGrafter"/>
</dbReference>
<organism evidence="4">
    <name type="scientific">marine metagenome</name>
    <dbReference type="NCBI Taxonomy" id="408172"/>
    <lineage>
        <taxon>unclassified sequences</taxon>
        <taxon>metagenomes</taxon>
        <taxon>ecological metagenomes</taxon>
    </lineage>
</organism>
<feature type="region of interest" description="Disordered" evidence="1">
    <location>
        <begin position="311"/>
        <end position="343"/>
    </location>
</feature>
<dbReference type="NCBIfam" id="TIGR01730">
    <property type="entry name" value="RND_mfp"/>
    <property type="match status" value="1"/>
</dbReference>
<dbReference type="Gene3D" id="2.40.30.170">
    <property type="match status" value="1"/>
</dbReference>
<protein>
    <submittedName>
        <fullName evidence="4">Uncharacterized protein</fullName>
    </submittedName>
</protein>
<evidence type="ECO:0000259" key="3">
    <source>
        <dbReference type="Pfam" id="PF25990"/>
    </source>
</evidence>
<dbReference type="EMBL" id="UINC01006151">
    <property type="protein sequence ID" value="SVA25790.1"/>
    <property type="molecule type" value="Genomic_DNA"/>
</dbReference>
<dbReference type="AlphaFoldDB" id="A0A381UC72"/>
<dbReference type="InterPro" id="IPR058625">
    <property type="entry name" value="MdtA-like_BSH"/>
</dbReference>
<evidence type="ECO:0000313" key="4">
    <source>
        <dbReference type="EMBL" id="SVA25790.1"/>
    </source>
</evidence>
<dbReference type="PANTHER" id="PTHR30469:SF33">
    <property type="entry name" value="SLR1207 PROTEIN"/>
    <property type="match status" value="1"/>
</dbReference>
<dbReference type="InterPro" id="IPR006143">
    <property type="entry name" value="RND_pump_MFP"/>
</dbReference>
<name>A0A381UC72_9ZZZZ</name>
<dbReference type="InterPro" id="IPR058636">
    <property type="entry name" value="Beta-barrel_YknX"/>
</dbReference>
<dbReference type="Pfam" id="PF25917">
    <property type="entry name" value="BSH_RND"/>
    <property type="match status" value="1"/>
</dbReference>
<feature type="domain" description="YknX-like beta-barrel" evidence="3">
    <location>
        <begin position="211"/>
        <end position="291"/>
    </location>
</feature>
<dbReference type="Gene3D" id="1.10.287.470">
    <property type="entry name" value="Helix hairpin bin"/>
    <property type="match status" value="1"/>
</dbReference>
<gene>
    <name evidence="4" type="ORF">METZ01_LOCUS78644</name>
</gene>
<accession>A0A381UC72</accession>
<evidence type="ECO:0000256" key="1">
    <source>
        <dbReference type="SAM" id="MobiDB-lite"/>
    </source>
</evidence>
<feature type="domain" description="Multidrug resistance protein MdtA-like barrel-sandwich hybrid" evidence="2">
    <location>
        <begin position="62"/>
        <end position="201"/>
    </location>
</feature>
<dbReference type="PANTHER" id="PTHR30469">
    <property type="entry name" value="MULTIDRUG RESISTANCE PROTEIN MDTA"/>
    <property type="match status" value="1"/>
</dbReference>